<evidence type="ECO:0000259" key="4">
    <source>
        <dbReference type="Pfam" id="PF01048"/>
    </source>
</evidence>
<dbReference type="GO" id="GO:0006152">
    <property type="term" value="P:purine nucleoside catabolic process"/>
    <property type="evidence" value="ECO:0007669"/>
    <property type="project" value="TreeGrafter"/>
</dbReference>
<dbReference type="STRING" id="86416.Clopa_4161"/>
<name>R4K6T2_CLOPA</name>
<dbReference type="KEGG" id="cpas:Clopa_4161"/>
<evidence type="ECO:0000256" key="3">
    <source>
        <dbReference type="ARBA" id="ARBA00048447"/>
    </source>
</evidence>
<dbReference type="HOGENOM" id="CLU_068457_1_0_9"/>
<comment type="catalytic activity">
    <reaction evidence="3">
        <text>uridine + phosphate = alpha-D-ribose 1-phosphate + uracil</text>
        <dbReference type="Rhea" id="RHEA:24388"/>
        <dbReference type="ChEBI" id="CHEBI:16704"/>
        <dbReference type="ChEBI" id="CHEBI:17568"/>
        <dbReference type="ChEBI" id="CHEBI:43474"/>
        <dbReference type="ChEBI" id="CHEBI:57720"/>
        <dbReference type="EC" id="2.4.2.3"/>
    </reaction>
</comment>
<dbReference type="EC" id="2.4.2.3" evidence="1"/>
<dbReference type="PANTHER" id="PTHR43691:SF11">
    <property type="entry name" value="FI09636P-RELATED"/>
    <property type="match status" value="1"/>
</dbReference>
<evidence type="ECO:0000313" key="5">
    <source>
        <dbReference type="EMBL" id="AGK98892.1"/>
    </source>
</evidence>
<dbReference type="GO" id="GO:0004850">
    <property type="term" value="F:uridine phosphorylase activity"/>
    <property type="evidence" value="ECO:0007669"/>
    <property type="project" value="UniProtKB-EC"/>
</dbReference>
<dbReference type="PATRIC" id="fig|86416.3.peg.4165"/>
<keyword evidence="6" id="KW-1185">Reference proteome</keyword>
<dbReference type="AlphaFoldDB" id="R4K6T2"/>
<sequence>MEDKYPLHEFDSTVEAFIEPSSQQNVFLDEEIPSSCVFSFSSKLIDKLSTLDNVKKIGYIKTPIEETSIFKSEIYGKEFAFLQIPVGAAAAVIKLERIIALGVDKIIVFGSAGVLDHEIAAGNIVIPVTAVREEGTSYHYLPPSREVEMEQDVIDTIVRALEERKVRYIKTKTWTTDAIFRETVKKVERRKAEGCLTVEMECSALLAVAKFRGVKLGQLLYALDSLGGVSWDSREIWRKEEGDSVVEKIFSIAAEIATKL</sequence>
<dbReference type="SUPFAM" id="SSF53167">
    <property type="entry name" value="Purine and uridine phosphorylases"/>
    <property type="match status" value="1"/>
</dbReference>
<dbReference type="eggNOG" id="COG2820">
    <property type="taxonomic scope" value="Bacteria"/>
</dbReference>
<feature type="domain" description="Nucleoside phosphorylase" evidence="4">
    <location>
        <begin position="55"/>
        <end position="237"/>
    </location>
</feature>
<evidence type="ECO:0000256" key="2">
    <source>
        <dbReference type="ARBA" id="ARBA00021980"/>
    </source>
</evidence>
<dbReference type="Gene3D" id="3.40.50.1580">
    <property type="entry name" value="Nucleoside phosphorylase domain"/>
    <property type="match status" value="1"/>
</dbReference>
<protein>
    <recommendedName>
        <fullName evidence="2">Uridine phosphorylase</fullName>
        <ecNumber evidence="1">2.4.2.3</ecNumber>
    </recommendedName>
</protein>
<evidence type="ECO:0000313" key="6">
    <source>
        <dbReference type="Proteomes" id="UP000013523"/>
    </source>
</evidence>
<dbReference type="InterPro" id="IPR035994">
    <property type="entry name" value="Nucleoside_phosphorylase_sf"/>
</dbReference>
<dbReference type="OrthoDB" id="7945729at2"/>
<dbReference type="InterPro" id="IPR000845">
    <property type="entry name" value="Nucleoside_phosphorylase_d"/>
</dbReference>
<dbReference type="Proteomes" id="UP000013523">
    <property type="component" value="Chromosome"/>
</dbReference>
<dbReference type="PANTHER" id="PTHR43691">
    <property type="entry name" value="URIDINE PHOSPHORYLASE"/>
    <property type="match status" value="1"/>
</dbReference>
<proteinExistence type="predicted"/>
<accession>R4K6T2</accession>
<dbReference type="EMBL" id="CP003261">
    <property type="protein sequence ID" value="AGK98892.1"/>
    <property type="molecule type" value="Genomic_DNA"/>
</dbReference>
<dbReference type="Pfam" id="PF01048">
    <property type="entry name" value="PNP_UDP_1"/>
    <property type="match status" value="1"/>
</dbReference>
<dbReference type="CDD" id="cd09007">
    <property type="entry name" value="NP-I_spr0068"/>
    <property type="match status" value="1"/>
</dbReference>
<dbReference type="RefSeq" id="WP_015617167.1">
    <property type="nucleotide sequence ID" value="NC_021182.1"/>
</dbReference>
<dbReference type="GO" id="GO:0004731">
    <property type="term" value="F:purine-nucleoside phosphorylase activity"/>
    <property type="evidence" value="ECO:0007669"/>
    <property type="project" value="TreeGrafter"/>
</dbReference>
<gene>
    <name evidence="5" type="ORF">Clopa_4161</name>
</gene>
<evidence type="ECO:0000256" key="1">
    <source>
        <dbReference type="ARBA" id="ARBA00011888"/>
    </source>
</evidence>
<dbReference type="GO" id="GO:0005829">
    <property type="term" value="C:cytosol"/>
    <property type="evidence" value="ECO:0007669"/>
    <property type="project" value="TreeGrafter"/>
</dbReference>
<reference evidence="5 6" key="1">
    <citation type="submission" date="2012-01" db="EMBL/GenBank/DDBJ databases">
        <title>Complete sequence of chromosome of Clostridium pasteurianum BC1.</title>
        <authorList>
            <consortium name="US DOE Joint Genome Institute"/>
            <person name="Lucas S."/>
            <person name="Han J."/>
            <person name="Lapidus A."/>
            <person name="Cheng J.-F."/>
            <person name="Goodwin L."/>
            <person name="Pitluck S."/>
            <person name="Peters L."/>
            <person name="Mikhailova N."/>
            <person name="Teshima H."/>
            <person name="Detter J.C."/>
            <person name="Han C."/>
            <person name="Tapia R."/>
            <person name="Land M."/>
            <person name="Hauser L."/>
            <person name="Kyrpides N."/>
            <person name="Ivanova N."/>
            <person name="Pagani I."/>
            <person name="Dunn J."/>
            <person name="Taghavi S."/>
            <person name="Francis A."/>
            <person name="van der Lelie D."/>
            <person name="Woyke T."/>
        </authorList>
    </citation>
    <scope>NUCLEOTIDE SEQUENCE [LARGE SCALE GENOMIC DNA]</scope>
    <source>
        <strain evidence="5 6">BC1</strain>
    </source>
</reference>
<organism evidence="5 6">
    <name type="scientific">Clostridium pasteurianum BC1</name>
    <dbReference type="NCBI Taxonomy" id="86416"/>
    <lineage>
        <taxon>Bacteria</taxon>
        <taxon>Bacillati</taxon>
        <taxon>Bacillota</taxon>
        <taxon>Clostridia</taxon>
        <taxon>Eubacteriales</taxon>
        <taxon>Clostridiaceae</taxon>
        <taxon>Clostridium</taxon>
    </lineage>
</organism>